<reference evidence="1" key="2">
    <citation type="submission" date="2024-10" db="UniProtKB">
        <authorList>
            <consortium name="EnsemblProtists"/>
        </authorList>
    </citation>
    <scope>IDENTIFICATION</scope>
</reference>
<dbReference type="EnsemblProtists" id="EOD04595">
    <property type="protein sequence ID" value="EOD04595"/>
    <property type="gene ID" value="EMIHUDRAFT_250514"/>
</dbReference>
<dbReference type="HOGENOM" id="CLU_2563220_0_0_1"/>
<reference evidence="2" key="1">
    <citation type="journal article" date="2013" name="Nature">
        <title>Pan genome of the phytoplankton Emiliania underpins its global distribution.</title>
        <authorList>
            <person name="Read B.A."/>
            <person name="Kegel J."/>
            <person name="Klute M.J."/>
            <person name="Kuo A."/>
            <person name="Lefebvre S.C."/>
            <person name="Maumus F."/>
            <person name="Mayer C."/>
            <person name="Miller J."/>
            <person name="Monier A."/>
            <person name="Salamov A."/>
            <person name="Young J."/>
            <person name="Aguilar M."/>
            <person name="Claverie J.M."/>
            <person name="Frickenhaus S."/>
            <person name="Gonzalez K."/>
            <person name="Herman E.K."/>
            <person name="Lin Y.C."/>
            <person name="Napier J."/>
            <person name="Ogata H."/>
            <person name="Sarno A.F."/>
            <person name="Shmutz J."/>
            <person name="Schroeder D."/>
            <person name="de Vargas C."/>
            <person name="Verret F."/>
            <person name="von Dassow P."/>
            <person name="Valentin K."/>
            <person name="Van de Peer Y."/>
            <person name="Wheeler G."/>
            <person name="Dacks J.B."/>
            <person name="Delwiche C.F."/>
            <person name="Dyhrman S.T."/>
            <person name="Glockner G."/>
            <person name="John U."/>
            <person name="Richards T."/>
            <person name="Worden A.Z."/>
            <person name="Zhang X."/>
            <person name="Grigoriev I.V."/>
            <person name="Allen A.E."/>
            <person name="Bidle K."/>
            <person name="Borodovsky M."/>
            <person name="Bowler C."/>
            <person name="Brownlee C."/>
            <person name="Cock J.M."/>
            <person name="Elias M."/>
            <person name="Gladyshev V.N."/>
            <person name="Groth M."/>
            <person name="Guda C."/>
            <person name="Hadaegh A."/>
            <person name="Iglesias-Rodriguez M.D."/>
            <person name="Jenkins J."/>
            <person name="Jones B.M."/>
            <person name="Lawson T."/>
            <person name="Leese F."/>
            <person name="Lindquist E."/>
            <person name="Lobanov A."/>
            <person name="Lomsadze A."/>
            <person name="Malik S.B."/>
            <person name="Marsh M.E."/>
            <person name="Mackinder L."/>
            <person name="Mock T."/>
            <person name="Mueller-Roeber B."/>
            <person name="Pagarete A."/>
            <person name="Parker M."/>
            <person name="Probert I."/>
            <person name="Quesneville H."/>
            <person name="Raines C."/>
            <person name="Rensing S.A."/>
            <person name="Riano-Pachon D.M."/>
            <person name="Richier S."/>
            <person name="Rokitta S."/>
            <person name="Shiraiwa Y."/>
            <person name="Soanes D.M."/>
            <person name="van der Giezen M."/>
            <person name="Wahlund T.M."/>
            <person name="Williams B."/>
            <person name="Wilson W."/>
            <person name="Wolfe G."/>
            <person name="Wurch L.L."/>
        </authorList>
    </citation>
    <scope>NUCLEOTIDE SEQUENCE</scope>
</reference>
<dbReference type="PaxDb" id="2903-EOD04595"/>
<protein>
    <submittedName>
        <fullName evidence="1">Uncharacterized protein</fullName>
    </submittedName>
</protein>
<dbReference type="RefSeq" id="XP_005757024.1">
    <property type="nucleotide sequence ID" value="XM_005756967.1"/>
</dbReference>
<proteinExistence type="predicted"/>
<name>A0A0D3I010_EMIH1</name>
<dbReference type="Proteomes" id="UP000013827">
    <property type="component" value="Unassembled WGS sequence"/>
</dbReference>
<evidence type="ECO:0000313" key="1">
    <source>
        <dbReference type="EnsemblProtists" id="EOD04595"/>
    </source>
</evidence>
<sequence>MPRSSSVQSLTNDNYLIEVNDVLEVLDSFWSEEPASSERGTWDRPLWRRVCAEELSRGGRLVRPWTAFGERRHSDPVMSQELSPVLDDR</sequence>
<dbReference type="GeneID" id="17250743"/>
<organism evidence="1 2">
    <name type="scientific">Emiliania huxleyi (strain CCMP1516)</name>
    <dbReference type="NCBI Taxonomy" id="280463"/>
    <lineage>
        <taxon>Eukaryota</taxon>
        <taxon>Haptista</taxon>
        <taxon>Haptophyta</taxon>
        <taxon>Prymnesiophyceae</taxon>
        <taxon>Isochrysidales</taxon>
        <taxon>Noelaerhabdaceae</taxon>
        <taxon>Emiliania</taxon>
    </lineage>
</organism>
<evidence type="ECO:0000313" key="2">
    <source>
        <dbReference type="Proteomes" id="UP000013827"/>
    </source>
</evidence>
<dbReference type="AlphaFoldDB" id="A0A0D3I010"/>
<keyword evidence="2" id="KW-1185">Reference proteome</keyword>
<dbReference type="KEGG" id="ehx:EMIHUDRAFT_250514"/>
<accession>A0A0D3I010</accession>